<sequence>MSSQPKPPANTAQPMWRVALADDLAWRTPQIEALKQSIAAADRGEFASADEVEQFFNDRASE</sequence>
<evidence type="ECO:0000313" key="1">
    <source>
        <dbReference type="EMBL" id="KVW96985.1"/>
    </source>
</evidence>
<name>A0A106BQW5_THIDE</name>
<dbReference type="PATRIC" id="fig|36861.3.peg.687"/>
<protein>
    <submittedName>
        <fullName evidence="1">Uncharacterized protein</fullName>
    </submittedName>
</protein>
<dbReference type="EMBL" id="LDUG01000018">
    <property type="protein sequence ID" value="KVW96985.1"/>
    <property type="molecule type" value="Genomic_DNA"/>
</dbReference>
<dbReference type="RefSeq" id="WP_059753266.1">
    <property type="nucleotide sequence ID" value="NZ_LDUG01000018.1"/>
</dbReference>
<evidence type="ECO:0000313" key="2">
    <source>
        <dbReference type="Proteomes" id="UP000064243"/>
    </source>
</evidence>
<accession>A0A106BQW5</accession>
<comment type="caution">
    <text evidence="1">The sequence shown here is derived from an EMBL/GenBank/DDBJ whole genome shotgun (WGS) entry which is preliminary data.</text>
</comment>
<reference evidence="1 2" key="1">
    <citation type="journal article" date="2015" name="Appl. Environ. Microbiol.">
        <title>Aerobic and Anaerobic Thiosulfate Oxidation by a Cold-Adapted, Subglacial Chemoautotroph.</title>
        <authorList>
            <person name="Harrold Z.R."/>
            <person name="Skidmore M.L."/>
            <person name="Hamilton T.L."/>
            <person name="Desch L."/>
            <person name="Amada K."/>
            <person name="van Gelder W."/>
            <person name="Glover K."/>
            <person name="Roden E.E."/>
            <person name="Boyd E.S."/>
        </authorList>
    </citation>
    <scope>NUCLEOTIDE SEQUENCE [LARGE SCALE GENOMIC DNA]</scope>
    <source>
        <strain evidence="1 2">RG</strain>
    </source>
</reference>
<dbReference type="STRING" id="1123392.GCA_000376425_00794"/>
<proteinExistence type="predicted"/>
<keyword evidence="2" id="KW-1185">Reference proteome</keyword>
<dbReference type="OrthoDB" id="9812023at2"/>
<dbReference type="Proteomes" id="UP000064243">
    <property type="component" value="Unassembled WGS sequence"/>
</dbReference>
<dbReference type="AlphaFoldDB" id="A0A106BQW5"/>
<gene>
    <name evidence="1" type="ORF">ABW22_06115</name>
</gene>
<organism evidence="1 2">
    <name type="scientific">Thiobacillus denitrificans</name>
    <dbReference type="NCBI Taxonomy" id="36861"/>
    <lineage>
        <taxon>Bacteria</taxon>
        <taxon>Pseudomonadati</taxon>
        <taxon>Pseudomonadota</taxon>
        <taxon>Betaproteobacteria</taxon>
        <taxon>Nitrosomonadales</taxon>
        <taxon>Thiobacillaceae</taxon>
        <taxon>Thiobacillus</taxon>
    </lineage>
</organism>